<feature type="chain" id="PRO_5045427019" evidence="2">
    <location>
        <begin position="22"/>
        <end position="177"/>
    </location>
</feature>
<feature type="transmembrane region" description="Helical" evidence="1">
    <location>
        <begin position="150"/>
        <end position="174"/>
    </location>
</feature>
<sequence length="177" mass="20344">MSKIKKLLIVTLFAIAGYAMMPSEEASASQNRVCQVGSTWGWDKQTLCLSVNQNGWVKPEIYSDESKTYYIKAQIISKSSGTLSSRNIMINRSNPYNYFTYYSGFSKSSYPLKFYVRFYSDSARTKYLGALNLLIYTGLINNKHNPLKRVGLFLFSYLFLFKSIYFSSILLNCYTNI</sequence>
<name>A0ABY9JWS4_9BACI</name>
<reference evidence="3 4" key="1">
    <citation type="submission" date="2023-06" db="EMBL/GenBank/DDBJ databases">
        <title>Five Gram-positive bacteria isolated from mangrove sediments in Shenzhen, Guangdong, China.</title>
        <authorList>
            <person name="Yu S."/>
            <person name="Zheng W."/>
            <person name="Huang Y."/>
        </authorList>
    </citation>
    <scope>NUCLEOTIDE SEQUENCE [LARGE SCALE GENOMIC DNA]</scope>
    <source>
        <strain evidence="3 4">SaN35-3</strain>
    </source>
</reference>
<gene>
    <name evidence="3" type="ORF">LC087_06860</name>
</gene>
<dbReference type="RefSeq" id="WP_306020435.1">
    <property type="nucleotide sequence ID" value="NZ_CP129013.1"/>
</dbReference>
<evidence type="ECO:0000256" key="1">
    <source>
        <dbReference type="SAM" id="Phobius"/>
    </source>
</evidence>
<accession>A0ABY9JWS4</accession>
<keyword evidence="2" id="KW-0732">Signal</keyword>
<evidence type="ECO:0000313" key="3">
    <source>
        <dbReference type="EMBL" id="WLR43836.1"/>
    </source>
</evidence>
<keyword evidence="1" id="KW-1133">Transmembrane helix</keyword>
<dbReference type="EMBL" id="CP129013">
    <property type="protein sequence ID" value="WLR43836.1"/>
    <property type="molecule type" value="Genomic_DNA"/>
</dbReference>
<organism evidence="3 4">
    <name type="scientific">Bacillus carboniphilus</name>
    <dbReference type="NCBI Taxonomy" id="86663"/>
    <lineage>
        <taxon>Bacteria</taxon>
        <taxon>Bacillati</taxon>
        <taxon>Bacillota</taxon>
        <taxon>Bacilli</taxon>
        <taxon>Bacillales</taxon>
        <taxon>Bacillaceae</taxon>
        <taxon>Bacillus</taxon>
    </lineage>
</organism>
<proteinExistence type="predicted"/>
<evidence type="ECO:0000256" key="2">
    <source>
        <dbReference type="SAM" id="SignalP"/>
    </source>
</evidence>
<feature type="signal peptide" evidence="2">
    <location>
        <begin position="1"/>
        <end position="21"/>
    </location>
</feature>
<keyword evidence="4" id="KW-1185">Reference proteome</keyword>
<dbReference type="Proteomes" id="UP001197974">
    <property type="component" value="Chromosome"/>
</dbReference>
<keyword evidence="1" id="KW-0812">Transmembrane</keyword>
<keyword evidence="1" id="KW-0472">Membrane</keyword>
<evidence type="ECO:0000313" key="4">
    <source>
        <dbReference type="Proteomes" id="UP001197974"/>
    </source>
</evidence>
<protein>
    <submittedName>
        <fullName evidence="3">Uncharacterized protein</fullName>
    </submittedName>
</protein>